<dbReference type="UniPathway" id="UPA00109">
    <property type="reaction ID" value="UER00183"/>
</dbReference>
<dbReference type="GO" id="GO:0004332">
    <property type="term" value="F:fructose-bisphosphate aldolase activity"/>
    <property type="evidence" value="ECO:0007669"/>
    <property type="project" value="UniProtKB-EC"/>
</dbReference>
<dbReference type="Proteomes" id="UP000247810">
    <property type="component" value="Unassembled WGS sequence"/>
</dbReference>
<feature type="binding site" evidence="2">
    <location>
        <position position="136"/>
    </location>
    <ligand>
        <name>Zn(2+)</name>
        <dbReference type="ChEBI" id="CHEBI:29105"/>
        <label>2</label>
    </ligand>
</feature>
<evidence type="ECO:0000256" key="3">
    <source>
        <dbReference type="RuleBase" id="RU366023"/>
    </source>
</evidence>
<keyword evidence="3" id="KW-0324">Glycolysis</keyword>
<comment type="similarity">
    <text evidence="3">Belongs to the class II fructose-bisphosphate aldolase family.</text>
</comment>
<evidence type="ECO:0000313" key="5">
    <source>
        <dbReference type="Proteomes" id="UP000247810"/>
    </source>
</evidence>
<evidence type="ECO:0000256" key="2">
    <source>
        <dbReference type="PIRSR" id="PIRSR001359-3"/>
    </source>
</evidence>
<feature type="binding site" evidence="2">
    <location>
        <position position="106"/>
    </location>
    <ligand>
        <name>Zn(2+)</name>
        <dbReference type="ChEBI" id="CHEBI:29105"/>
        <label>2</label>
    </ligand>
</feature>
<proteinExistence type="inferred from homology"/>
<feature type="binding site" evidence="2">
    <location>
        <position position="84"/>
    </location>
    <ligand>
        <name>Zn(2+)</name>
        <dbReference type="ChEBI" id="CHEBI:29105"/>
        <label>1</label>
        <note>catalytic</note>
    </ligand>
</feature>
<dbReference type="VEuPathDB" id="FungiDB:BO71DRAFT_480639"/>
<organism evidence="4 5">
    <name type="scientific">Aspergillus ellipticus CBS 707.79</name>
    <dbReference type="NCBI Taxonomy" id="1448320"/>
    <lineage>
        <taxon>Eukaryota</taxon>
        <taxon>Fungi</taxon>
        <taxon>Dikarya</taxon>
        <taxon>Ascomycota</taxon>
        <taxon>Pezizomycotina</taxon>
        <taxon>Eurotiomycetes</taxon>
        <taxon>Eurotiomycetidae</taxon>
        <taxon>Eurotiales</taxon>
        <taxon>Aspergillaceae</taxon>
        <taxon>Aspergillus</taxon>
        <taxon>Aspergillus subgen. Circumdati</taxon>
    </lineage>
</organism>
<feature type="binding site" evidence="2">
    <location>
        <position position="213"/>
    </location>
    <ligand>
        <name>Zn(2+)</name>
        <dbReference type="ChEBI" id="CHEBI:29105"/>
        <label>1</label>
        <note>catalytic</note>
    </ligand>
</feature>
<keyword evidence="5" id="KW-1185">Reference proteome</keyword>
<evidence type="ECO:0000313" key="4">
    <source>
        <dbReference type="EMBL" id="PYH98094.1"/>
    </source>
</evidence>
<dbReference type="PANTHER" id="PTHR30304">
    <property type="entry name" value="D-TAGATOSE-1,6-BISPHOSPHATE ALDOLASE"/>
    <property type="match status" value="1"/>
</dbReference>
<dbReference type="Gene3D" id="3.20.20.70">
    <property type="entry name" value="Aldolase class I"/>
    <property type="match status" value="1"/>
</dbReference>
<dbReference type="AlphaFoldDB" id="A0A319DN40"/>
<keyword evidence="2 3" id="KW-0479">Metal-binding</keyword>
<reference evidence="4 5" key="1">
    <citation type="submission" date="2018-02" db="EMBL/GenBank/DDBJ databases">
        <title>The genomes of Aspergillus section Nigri reveals drivers in fungal speciation.</title>
        <authorList>
            <consortium name="DOE Joint Genome Institute"/>
            <person name="Vesth T.C."/>
            <person name="Nybo J."/>
            <person name="Theobald S."/>
            <person name="Brandl J."/>
            <person name="Frisvad J.C."/>
            <person name="Nielsen K.F."/>
            <person name="Lyhne E.K."/>
            <person name="Kogle M.E."/>
            <person name="Kuo A."/>
            <person name="Riley R."/>
            <person name="Clum A."/>
            <person name="Nolan M."/>
            <person name="Lipzen A."/>
            <person name="Salamov A."/>
            <person name="Henrissat B."/>
            <person name="Wiebenga A."/>
            <person name="De vries R.P."/>
            <person name="Grigoriev I.V."/>
            <person name="Mortensen U.H."/>
            <person name="Andersen M.R."/>
            <person name="Baker S.E."/>
        </authorList>
    </citation>
    <scope>NUCLEOTIDE SEQUENCE [LARGE SCALE GENOMIC DNA]</scope>
    <source>
        <strain evidence="4 5">CBS 707.79</strain>
    </source>
</reference>
<dbReference type="STRING" id="1448320.A0A319DN40"/>
<dbReference type="EMBL" id="KZ825815">
    <property type="protein sequence ID" value="PYH98094.1"/>
    <property type="molecule type" value="Genomic_DNA"/>
</dbReference>
<keyword evidence="2 3" id="KW-0862">Zinc</keyword>
<dbReference type="InterPro" id="IPR000771">
    <property type="entry name" value="FBA_II"/>
</dbReference>
<dbReference type="InterPro" id="IPR050246">
    <property type="entry name" value="Class_II_FBP_aldolase"/>
</dbReference>
<gene>
    <name evidence="4" type="ORF">BO71DRAFT_480639</name>
</gene>
<dbReference type="GO" id="GO:0008270">
    <property type="term" value="F:zinc ion binding"/>
    <property type="evidence" value="ECO:0007669"/>
    <property type="project" value="UniProtKB-UniRule"/>
</dbReference>
<dbReference type="GO" id="GO:0006096">
    <property type="term" value="P:glycolytic process"/>
    <property type="evidence" value="ECO:0007669"/>
    <property type="project" value="UniProtKB-UniPathway"/>
</dbReference>
<keyword evidence="3" id="KW-0456">Lyase</keyword>
<protein>
    <recommendedName>
        <fullName evidence="3">Fructose-bisphosphate aldolase</fullName>
        <shortName evidence="3">FBP aldolase</shortName>
        <ecNumber evidence="3">4.1.2.13</ecNumber>
    </recommendedName>
</protein>
<dbReference type="PIRSF" id="PIRSF001359">
    <property type="entry name" value="F_bP_aldolase_II"/>
    <property type="match status" value="1"/>
</dbReference>
<sequence>MAWRANNRTLQILGAAEKGRYGVLAAIVYNVEHITAFVRAAESRRSPLIIQLFPSSLDQTPSLIYAASAAAKHASVPISVHLDHAQDFHQIQHVADHLPFDSIMVDMSHYEKEENLSKTSRLREYCHARGIAVEAETGRIEGGEDGIMGTGDLEGILTNAEDVEQFISAGVDFLAPSVGNLHGDYGPKGPQLDMDRLGQVFQALEGRANLVLHGTNDFSPELCRVCIEAGSPSSTSTS</sequence>
<comment type="cofactor">
    <cofactor evidence="2 3">
        <name>Zn(2+)</name>
        <dbReference type="ChEBI" id="CHEBI:29105"/>
    </cofactor>
    <text evidence="2 3">Binds 2 Zn(2+) ions per subunit. One is catalytic and the other provides a structural contribution.</text>
</comment>
<dbReference type="SUPFAM" id="SSF51569">
    <property type="entry name" value="Aldolase"/>
    <property type="match status" value="1"/>
</dbReference>
<dbReference type="InterPro" id="IPR013785">
    <property type="entry name" value="Aldolase_TIM"/>
</dbReference>
<dbReference type="EC" id="4.1.2.13" evidence="3"/>
<comment type="catalytic activity">
    <reaction evidence="3">
        <text>beta-D-fructose 1,6-bisphosphate = D-glyceraldehyde 3-phosphate + dihydroxyacetone phosphate</text>
        <dbReference type="Rhea" id="RHEA:14729"/>
        <dbReference type="ChEBI" id="CHEBI:32966"/>
        <dbReference type="ChEBI" id="CHEBI:57642"/>
        <dbReference type="ChEBI" id="CHEBI:59776"/>
        <dbReference type="EC" id="4.1.2.13"/>
    </reaction>
</comment>
<name>A0A319DN40_9EURO</name>
<comment type="function">
    <text evidence="3">Catalyzes the aldol condensation of dihydroxyacetone phosphate (DHAP or glycerone-phosphate) with glyceraldehyde 3-phosphate (G3P) to form fructose 1,6-bisphosphate (FBP) in gluconeogenesis and the reverse reaction in glycolysis.</text>
</comment>
<dbReference type="Pfam" id="PF01116">
    <property type="entry name" value="F_bP_aldolase"/>
    <property type="match status" value="1"/>
</dbReference>
<feature type="active site" description="Proton donor" evidence="1">
    <location>
        <position position="83"/>
    </location>
</feature>
<accession>A0A319DN40</accession>
<dbReference type="OrthoDB" id="2558351at2759"/>
<feature type="binding site" evidence="2">
    <location>
        <position position="182"/>
    </location>
    <ligand>
        <name>Zn(2+)</name>
        <dbReference type="ChEBI" id="CHEBI:29105"/>
        <label>1</label>
        <note>catalytic</note>
    </ligand>
</feature>
<comment type="pathway">
    <text evidence="3">Carbohydrate degradation; glycolysis; D-glyceraldehyde 3-phosphate and glycerone phosphate from D-glucose: step 4/4.</text>
</comment>
<evidence type="ECO:0000256" key="1">
    <source>
        <dbReference type="PIRSR" id="PIRSR001359-1"/>
    </source>
</evidence>
<dbReference type="PANTHER" id="PTHR30304:SF0">
    <property type="entry name" value="D-TAGATOSE-1,6-BISPHOSPHATE ALDOLASE SUBUNIT GATY-RELATED"/>
    <property type="match status" value="1"/>
</dbReference>